<protein>
    <submittedName>
        <fullName evidence="1">Uncharacterized protein</fullName>
    </submittedName>
</protein>
<evidence type="ECO:0000313" key="2">
    <source>
        <dbReference type="Proteomes" id="UP000254640"/>
    </source>
</evidence>
<dbReference type="EMBL" id="UGSO01000001">
    <property type="protein sequence ID" value="SUB18824.1"/>
    <property type="molecule type" value="Genomic_DNA"/>
</dbReference>
<gene>
    <name evidence="1" type="ORF">NCTC9381_04798</name>
</gene>
<accession>A0A379ALR7</accession>
<name>A0A379ALR7_ENTAG</name>
<dbReference type="AlphaFoldDB" id="A0A379ALR7"/>
<dbReference type="Proteomes" id="UP000254640">
    <property type="component" value="Unassembled WGS sequence"/>
</dbReference>
<reference evidence="1 2" key="1">
    <citation type="submission" date="2018-06" db="EMBL/GenBank/DDBJ databases">
        <authorList>
            <consortium name="Pathogen Informatics"/>
            <person name="Doyle S."/>
        </authorList>
    </citation>
    <scope>NUCLEOTIDE SEQUENCE [LARGE SCALE GENOMIC DNA]</scope>
    <source>
        <strain evidence="1 2">NCTC9381</strain>
    </source>
</reference>
<keyword evidence="2" id="KW-1185">Reference proteome</keyword>
<proteinExistence type="predicted"/>
<organism evidence="1 2">
    <name type="scientific">Enterobacter agglomerans</name>
    <name type="common">Erwinia herbicola</name>
    <name type="synonym">Pantoea agglomerans</name>
    <dbReference type="NCBI Taxonomy" id="549"/>
    <lineage>
        <taxon>Bacteria</taxon>
        <taxon>Pseudomonadati</taxon>
        <taxon>Pseudomonadota</taxon>
        <taxon>Gammaproteobacteria</taxon>
        <taxon>Enterobacterales</taxon>
        <taxon>Erwiniaceae</taxon>
        <taxon>Pantoea</taxon>
        <taxon>Pantoea agglomerans group</taxon>
    </lineage>
</organism>
<evidence type="ECO:0000313" key="1">
    <source>
        <dbReference type="EMBL" id="SUB18824.1"/>
    </source>
</evidence>
<sequence>MTFHIANAPCSWGVDDPANPWLPPWQKVLTEAAQAGYPSIELGPLGLSASGCSRTDPAA</sequence>